<dbReference type="EMBL" id="JTFC01000031">
    <property type="protein sequence ID" value="RUS55161.1"/>
    <property type="molecule type" value="Genomic_DNA"/>
</dbReference>
<dbReference type="AlphaFoldDB" id="A0A433RSN1"/>
<evidence type="ECO:0000313" key="1">
    <source>
        <dbReference type="EMBL" id="RUS55161.1"/>
    </source>
</evidence>
<accession>A0A433RSN1</accession>
<evidence type="ECO:0000313" key="2">
    <source>
        <dbReference type="Proteomes" id="UP000288623"/>
    </source>
</evidence>
<dbReference type="OrthoDB" id="2455157at2"/>
<organism evidence="1 2">
    <name type="scientific">Candidatus Kurthia intestinigallinarum</name>
    <dbReference type="NCBI Taxonomy" id="1562256"/>
    <lineage>
        <taxon>Bacteria</taxon>
        <taxon>Bacillati</taxon>
        <taxon>Bacillota</taxon>
        <taxon>Bacilli</taxon>
        <taxon>Bacillales</taxon>
        <taxon>Caryophanaceae</taxon>
        <taxon>Kurthia</taxon>
    </lineage>
</organism>
<name>A0A433RSN1_9BACL</name>
<protein>
    <submittedName>
        <fullName evidence="1">Uncharacterized protein</fullName>
    </submittedName>
</protein>
<reference evidence="1 2" key="1">
    <citation type="submission" date="2014-11" db="EMBL/GenBank/DDBJ databases">
        <title>Genome sequence and analysis of novel Kurthia sp.</title>
        <authorList>
            <person name="Lawson J.N."/>
            <person name="Gonzalez J.E."/>
            <person name="Rinauldi L."/>
            <person name="Xuan Z."/>
            <person name="Firman A."/>
            <person name="Shaddox L."/>
            <person name="Trudeau A."/>
            <person name="Shah S."/>
            <person name="Reiman D."/>
        </authorList>
    </citation>
    <scope>NUCLEOTIDE SEQUENCE [LARGE SCALE GENOMIC DNA]</scope>
    <source>
        <strain evidence="1 2">3B1D</strain>
    </source>
</reference>
<comment type="caution">
    <text evidence="1">The sequence shown here is derived from an EMBL/GenBank/DDBJ whole genome shotgun (WGS) entry which is preliminary data.</text>
</comment>
<gene>
    <name evidence="1" type="ORF">QI30_09410</name>
</gene>
<dbReference type="RefSeq" id="WP_020189643.1">
    <property type="nucleotide sequence ID" value="NZ_JTFC01000031.1"/>
</dbReference>
<keyword evidence="2" id="KW-1185">Reference proteome</keyword>
<sequence length="205" mass="23908">MPLSQMSTLIVQKQKYTQFEHYLAEASVLASIIEQNKSPFFIQLCRDIWFSLCEQRHEPILNRDSMENSPIRYSVVKQFVNHPTYHCIYDLSQQEGSNTLTNAVVVADFLTHWLHFELEKREFNTDKQRVQYVLELVSISQAIEGAAQFLAHMQAQLLEQHNLQDFLLLDFEEQANDTATTLFEISTAGVTRHLYKAKYVYQSIV</sequence>
<dbReference type="Proteomes" id="UP000288623">
    <property type="component" value="Unassembled WGS sequence"/>
</dbReference>
<proteinExistence type="predicted"/>